<dbReference type="Gene3D" id="2.70.50.70">
    <property type="match status" value="1"/>
</dbReference>
<comment type="cofactor">
    <cofactor evidence="1">
        <name>Cu(2+)</name>
        <dbReference type="ChEBI" id="CHEBI:29036"/>
    </cofactor>
</comment>
<evidence type="ECO:0000256" key="8">
    <source>
        <dbReference type="ARBA" id="ARBA00023008"/>
    </source>
</evidence>
<evidence type="ECO:0000259" key="17">
    <source>
        <dbReference type="PROSITE" id="PS51164"/>
    </source>
</evidence>
<keyword evidence="12" id="KW-0624">Polysaccharide degradation</keyword>
<keyword evidence="10" id="KW-1015">Disulfide bond</keyword>
<feature type="compositionally biased region" description="Low complexity" evidence="16">
    <location>
        <begin position="275"/>
        <end position="289"/>
    </location>
</feature>
<keyword evidence="11" id="KW-0119">Carbohydrate metabolism</keyword>
<evidence type="ECO:0000256" key="13">
    <source>
        <dbReference type="ARBA" id="ARBA00044502"/>
    </source>
</evidence>
<dbReference type="Pfam" id="PF03443">
    <property type="entry name" value="AA9"/>
    <property type="match status" value="1"/>
</dbReference>
<evidence type="ECO:0000256" key="2">
    <source>
        <dbReference type="ARBA" id="ARBA00004613"/>
    </source>
</evidence>
<evidence type="ECO:0000313" key="18">
    <source>
        <dbReference type="EMBL" id="EGS20667.1"/>
    </source>
</evidence>
<evidence type="ECO:0000256" key="4">
    <source>
        <dbReference type="ARBA" id="ARBA00022723"/>
    </source>
</evidence>
<dbReference type="GO" id="GO:0005576">
    <property type="term" value="C:extracellular region"/>
    <property type="evidence" value="ECO:0007669"/>
    <property type="project" value="UniProtKB-SubCell"/>
</dbReference>
<gene>
    <name evidence="18" type="ORF">CTHT_0025030</name>
</gene>
<dbReference type="EMBL" id="GL988041">
    <property type="protein sequence ID" value="EGS20667.1"/>
    <property type="molecule type" value="Genomic_DNA"/>
</dbReference>
<evidence type="ECO:0000256" key="10">
    <source>
        <dbReference type="ARBA" id="ARBA00023157"/>
    </source>
</evidence>
<accession>G0S5P8</accession>
<keyword evidence="4" id="KW-0479">Metal-binding</keyword>
<evidence type="ECO:0000256" key="12">
    <source>
        <dbReference type="ARBA" id="ARBA00023326"/>
    </source>
</evidence>
<name>G0S5P8_CHATD</name>
<dbReference type="SMART" id="SM00236">
    <property type="entry name" value="fCBD"/>
    <property type="match status" value="1"/>
</dbReference>
<evidence type="ECO:0000256" key="16">
    <source>
        <dbReference type="SAM" id="MobiDB-lite"/>
    </source>
</evidence>
<evidence type="ECO:0000256" key="7">
    <source>
        <dbReference type="ARBA" id="ARBA00023002"/>
    </source>
</evidence>
<keyword evidence="19" id="KW-1185">Reference proteome</keyword>
<dbReference type="GO" id="GO:0004497">
    <property type="term" value="F:monooxygenase activity"/>
    <property type="evidence" value="ECO:0007669"/>
    <property type="project" value="UniProtKB-KW"/>
</dbReference>
<dbReference type="PANTHER" id="PTHR33353:SF36">
    <property type="entry name" value="ENDO-BETA-1,4-GLUCANASE D"/>
    <property type="match status" value="1"/>
</dbReference>
<dbReference type="OMA" id="NDWPSSH"/>
<proteinExistence type="inferred from homology"/>
<dbReference type="InterPro" id="IPR035971">
    <property type="entry name" value="CBD_sf"/>
</dbReference>
<dbReference type="eggNOG" id="ENOG502RY3D">
    <property type="taxonomic scope" value="Eukaryota"/>
</dbReference>
<dbReference type="GO" id="GO:0046872">
    <property type="term" value="F:metal ion binding"/>
    <property type="evidence" value="ECO:0007669"/>
    <property type="project" value="UniProtKB-KW"/>
</dbReference>
<evidence type="ECO:0000313" key="19">
    <source>
        <dbReference type="Proteomes" id="UP000008066"/>
    </source>
</evidence>
<keyword evidence="9" id="KW-0503">Monooxygenase</keyword>
<keyword evidence="7" id="KW-0560">Oxidoreductase</keyword>
<comment type="subcellular location">
    <subcellularLocation>
        <location evidence="2">Secreted</location>
    </subcellularLocation>
</comment>
<evidence type="ECO:0000256" key="14">
    <source>
        <dbReference type="ARBA" id="ARBA00045077"/>
    </source>
</evidence>
<evidence type="ECO:0000256" key="1">
    <source>
        <dbReference type="ARBA" id="ARBA00001973"/>
    </source>
</evidence>
<feature type="domain" description="CBM1" evidence="17">
    <location>
        <begin position="310"/>
        <end position="346"/>
    </location>
</feature>
<dbReference type="InterPro" id="IPR005103">
    <property type="entry name" value="AA9_LPMO"/>
</dbReference>
<dbReference type="PROSITE" id="PS00562">
    <property type="entry name" value="CBM1_1"/>
    <property type="match status" value="1"/>
</dbReference>
<evidence type="ECO:0000256" key="5">
    <source>
        <dbReference type="ARBA" id="ARBA00022729"/>
    </source>
</evidence>
<evidence type="ECO:0000256" key="15">
    <source>
        <dbReference type="ARBA" id="ARBA00047174"/>
    </source>
</evidence>
<feature type="region of interest" description="Disordered" evidence="16">
    <location>
        <begin position="262"/>
        <end position="289"/>
    </location>
</feature>
<dbReference type="GO" id="GO:0030248">
    <property type="term" value="F:cellulose binding"/>
    <property type="evidence" value="ECO:0007669"/>
    <property type="project" value="InterPro"/>
</dbReference>
<dbReference type="CDD" id="cd21175">
    <property type="entry name" value="LPMO_AA9"/>
    <property type="match status" value="1"/>
</dbReference>
<comment type="similarity">
    <text evidence="13">Belongs to the polysaccharide monooxygenase AA9 family.</text>
</comment>
<reference evidence="18 19" key="1">
    <citation type="journal article" date="2011" name="Cell">
        <title>Insight into structure and assembly of the nuclear pore complex by utilizing the genome of a eukaryotic thermophile.</title>
        <authorList>
            <person name="Amlacher S."/>
            <person name="Sarges P."/>
            <person name="Flemming D."/>
            <person name="van Noort V."/>
            <person name="Kunze R."/>
            <person name="Devos D.P."/>
            <person name="Arumugam M."/>
            <person name="Bork P."/>
            <person name="Hurt E."/>
        </authorList>
    </citation>
    <scope>NUCLEOTIDE SEQUENCE [LARGE SCALE GENOMIC DNA]</scope>
    <source>
        <strain evidence="19">DSM 1495 / CBS 144.50 / IMI 039719</strain>
    </source>
</reference>
<sequence length="346" mass="36426">MVKAKKSAFLATVAGASLVAAHGYVNGIVVNGVYYRNYNPSVDWYRGNNQETLIGWRAENTDNGFVEPNKFNTADIICHRQAVNAKGYATVKAGDKINIKWDPIWPESHVGPVIDYLADCNGDCSTVSKNSLRFFKIDGAGYDKAKGKWAADVLRENGNSWMVQIPADLKPGHYVLRHEIIALHGAANPNGAQAYPQCINIKVEGSGSNSPSGVAGTSLYTANDPGILFNPWVSNIDYPVPGPALIPGAVSSIQQSTSAATRTASATPYAGGAVPTTTQGGSQPTTTALPTTTLVTTTAVPITTAPPAGPTQSKWGQCGGSGYTGPTLCAPGSNCQVINPWYHQCV</sequence>
<dbReference type="HOGENOM" id="CLU_031730_1_0_1"/>
<dbReference type="RefSeq" id="XP_006692963.1">
    <property type="nucleotide sequence ID" value="XM_006692900.1"/>
</dbReference>
<dbReference type="STRING" id="759272.G0S5P8"/>
<dbReference type="PROSITE" id="PS51164">
    <property type="entry name" value="CBM1_2"/>
    <property type="match status" value="1"/>
</dbReference>
<dbReference type="SMR" id="G0S5P8"/>
<dbReference type="GO" id="GO:0030245">
    <property type="term" value="P:cellulose catabolic process"/>
    <property type="evidence" value="ECO:0007669"/>
    <property type="project" value="UniProtKB-KW"/>
</dbReference>
<dbReference type="EC" id="1.14.99.56" evidence="15"/>
<dbReference type="KEGG" id="cthr:CTHT_0025030"/>
<organism evidence="19">
    <name type="scientific">Chaetomium thermophilum (strain DSM 1495 / CBS 144.50 / IMI 039719)</name>
    <name type="common">Thermochaetoides thermophila</name>
    <dbReference type="NCBI Taxonomy" id="759272"/>
    <lineage>
        <taxon>Eukaryota</taxon>
        <taxon>Fungi</taxon>
        <taxon>Dikarya</taxon>
        <taxon>Ascomycota</taxon>
        <taxon>Pezizomycotina</taxon>
        <taxon>Sordariomycetes</taxon>
        <taxon>Sordariomycetidae</taxon>
        <taxon>Sordariales</taxon>
        <taxon>Chaetomiaceae</taxon>
        <taxon>Thermochaetoides</taxon>
    </lineage>
</organism>
<dbReference type="Pfam" id="PF00734">
    <property type="entry name" value="CBM_1"/>
    <property type="match status" value="1"/>
</dbReference>
<keyword evidence="8" id="KW-0186">Copper</keyword>
<evidence type="ECO:0000256" key="11">
    <source>
        <dbReference type="ARBA" id="ARBA00023277"/>
    </source>
</evidence>
<keyword evidence="3" id="KW-0964">Secreted</keyword>
<dbReference type="Proteomes" id="UP000008066">
    <property type="component" value="Unassembled WGS sequence"/>
</dbReference>
<dbReference type="AlphaFoldDB" id="G0S5P8"/>
<dbReference type="InterPro" id="IPR049892">
    <property type="entry name" value="AA9"/>
</dbReference>
<dbReference type="PANTHER" id="PTHR33353">
    <property type="entry name" value="PUTATIVE (AFU_ORTHOLOGUE AFUA_1G12560)-RELATED"/>
    <property type="match status" value="1"/>
</dbReference>
<keyword evidence="6" id="KW-0136">Cellulose degradation</keyword>
<dbReference type="SUPFAM" id="SSF57180">
    <property type="entry name" value="Cellulose-binding domain"/>
    <property type="match status" value="1"/>
</dbReference>
<dbReference type="InterPro" id="IPR000254">
    <property type="entry name" value="CBD"/>
</dbReference>
<protein>
    <recommendedName>
        <fullName evidence="15">lytic cellulose monooxygenase (C4-dehydrogenating)</fullName>
        <ecNumber evidence="15">1.14.99.56</ecNumber>
    </recommendedName>
</protein>
<dbReference type="GeneID" id="18256541"/>
<evidence type="ECO:0000256" key="3">
    <source>
        <dbReference type="ARBA" id="ARBA00022525"/>
    </source>
</evidence>
<evidence type="ECO:0000256" key="6">
    <source>
        <dbReference type="ARBA" id="ARBA00023001"/>
    </source>
</evidence>
<dbReference type="OrthoDB" id="4849160at2759"/>
<keyword evidence="5" id="KW-0732">Signal</keyword>
<evidence type="ECO:0000256" key="9">
    <source>
        <dbReference type="ARBA" id="ARBA00023033"/>
    </source>
</evidence>
<comment type="catalytic activity">
    <reaction evidence="14">
        <text>[(1-&gt;4)-beta-D-glucosyl]n+m + reduced acceptor + O2 = 4-dehydro-beta-D-glucosyl-[(1-&gt;4)-beta-D-glucosyl]n-1 + [(1-&gt;4)-beta-D-glucosyl]m + acceptor + H2O.</text>
        <dbReference type="EC" id="1.14.99.56"/>
    </reaction>
</comment>